<dbReference type="InterPro" id="IPR004252">
    <property type="entry name" value="Probable_transposase_24"/>
</dbReference>
<dbReference type="AlphaFoldDB" id="A0A5D3BA90"/>
<comment type="caution">
    <text evidence="3">The sequence shown here is derived from an EMBL/GenBank/DDBJ whole genome shotgun (WGS) entry which is preliminary data.</text>
</comment>
<evidence type="ECO:0000313" key="2">
    <source>
        <dbReference type="EMBL" id="KAA0036806.1"/>
    </source>
</evidence>
<gene>
    <name evidence="3" type="ORF">E5676_scaffold110G001690</name>
    <name evidence="2" type="ORF">E6C27_scaffold20G00990</name>
</gene>
<protein>
    <submittedName>
        <fullName evidence="3">CACTA en-spm transposon protein</fullName>
    </submittedName>
</protein>
<accession>A0A5D3BA90</accession>
<evidence type="ECO:0000313" key="3">
    <source>
        <dbReference type="EMBL" id="TYJ95874.1"/>
    </source>
</evidence>
<dbReference type="Proteomes" id="UP000321393">
    <property type="component" value="Unassembled WGS sequence"/>
</dbReference>
<dbReference type="Pfam" id="PF03004">
    <property type="entry name" value="Transposase_24"/>
    <property type="match status" value="1"/>
</dbReference>
<evidence type="ECO:0000313" key="4">
    <source>
        <dbReference type="Proteomes" id="UP000321393"/>
    </source>
</evidence>
<evidence type="ECO:0000313" key="5">
    <source>
        <dbReference type="Proteomes" id="UP000321947"/>
    </source>
</evidence>
<feature type="coiled-coil region" evidence="1">
    <location>
        <begin position="237"/>
        <end position="292"/>
    </location>
</feature>
<dbReference type="EMBL" id="SSTE01019218">
    <property type="protein sequence ID" value="KAA0036806.1"/>
    <property type="molecule type" value="Genomic_DNA"/>
</dbReference>
<proteinExistence type="predicted"/>
<name>A0A5D3BA90_CUCMM</name>
<dbReference type="OrthoDB" id="5587616at2759"/>
<reference evidence="4 5" key="1">
    <citation type="submission" date="2019-08" db="EMBL/GenBank/DDBJ databases">
        <title>Draft genome sequences of two oriental melons (Cucumis melo L. var makuwa).</title>
        <authorList>
            <person name="Kwon S.-Y."/>
        </authorList>
    </citation>
    <scope>NUCLEOTIDE SEQUENCE [LARGE SCALE GENOMIC DNA]</scope>
    <source>
        <strain evidence="5">cv. Chang Bougi</strain>
        <strain evidence="4">cv. SW 3</strain>
        <tissue evidence="3">Leaf</tissue>
    </source>
</reference>
<dbReference type="EMBL" id="SSTD01020080">
    <property type="protein sequence ID" value="TYJ95874.1"/>
    <property type="molecule type" value="Genomic_DNA"/>
</dbReference>
<keyword evidence="1" id="KW-0175">Coiled coil</keyword>
<dbReference type="Proteomes" id="UP000321947">
    <property type="component" value="Unassembled WGS sequence"/>
</dbReference>
<sequence length="295" mass="35087">MFEVKDVENEQPNILKIVVRHCVDEHIEDDTLCRLDIDPAVVERPVMLDEPQPFPSLRRHQQSRNLELERYVHKHGKIPITSTLGVEKPISSHVVRFRNTIDLCVKDTFPVHCLKWSSALYRFVEHQVLTSFKEFRGDCHRHFKKYNDLEQEKLRIDKTTRQKQPYNHSSGSKSFVQRQHELVEHRGQPIDYMKLFRETYARSSQFVSQAVADALIIPAHPRGFLTTLRGRDMRDRFREVEEAKVLIEQQRIKLEEAKRLIEEQRSTLELHAQQMQQNVQQMEKMKKMIEERSRA</sequence>
<evidence type="ECO:0000256" key="1">
    <source>
        <dbReference type="SAM" id="Coils"/>
    </source>
</evidence>
<organism evidence="3 5">
    <name type="scientific">Cucumis melo var. makuwa</name>
    <name type="common">Oriental melon</name>
    <dbReference type="NCBI Taxonomy" id="1194695"/>
    <lineage>
        <taxon>Eukaryota</taxon>
        <taxon>Viridiplantae</taxon>
        <taxon>Streptophyta</taxon>
        <taxon>Embryophyta</taxon>
        <taxon>Tracheophyta</taxon>
        <taxon>Spermatophyta</taxon>
        <taxon>Magnoliopsida</taxon>
        <taxon>eudicotyledons</taxon>
        <taxon>Gunneridae</taxon>
        <taxon>Pentapetalae</taxon>
        <taxon>rosids</taxon>
        <taxon>fabids</taxon>
        <taxon>Cucurbitales</taxon>
        <taxon>Cucurbitaceae</taxon>
        <taxon>Benincaseae</taxon>
        <taxon>Cucumis</taxon>
    </lineage>
</organism>